<dbReference type="Proteomes" id="UP000244722">
    <property type="component" value="Unassembled WGS sequence"/>
</dbReference>
<keyword evidence="5" id="KW-0464">Manganese</keyword>
<evidence type="ECO:0000256" key="5">
    <source>
        <dbReference type="PIRSR" id="PIRSR602480-1"/>
    </source>
</evidence>
<organism evidence="8 9">
    <name type="scientific">Tuber borchii</name>
    <name type="common">White truffle</name>
    <dbReference type="NCBI Taxonomy" id="42251"/>
    <lineage>
        <taxon>Eukaryota</taxon>
        <taxon>Fungi</taxon>
        <taxon>Dikarya</taxon>
        <taxon>Ascomycota</taxon>
        <taxon>Pezizomycotina</taxon>
        <taxon>Pezizomycetes</taxon>
        <taxon>Pezizales</taxon>
        <taxon>Tuberaceae</taxon>
        <taxon>Tuber</taxon>
    </lineage>
</organism>
<comment type="similarity">
    <text evidence="2 6">Belongs to the class-II DAHP synthase family.</text>
</comment>
<keyword evidence="6" id="KW-0028">Amino-acid biosynthesis</keyword>
<feature type="binding site" evidence="5">
    <location>
        <position position="89"/>
    </location>
    <ligand>
        <name>Mn(2+)</name>
        <dbReference type="ChEBI" id="CHEBI:29035"/>
    </ligand>
</feature>
<keyword evidence="3 6" id="KW-0808">Transferase</keyword>
<feature type="binding site" evidence="5">
    <location>
        <position position="309"/>
    </location>
    <ligand>
        <name>phosphoenolpyruvate</name>
        <dbReference type="ChEBI" id="CHEBI:58702"/>
    </ligand>
</feature>
<feature type="binding site" evidence="5">
    <location>
        <position position="437"/>
    </location>
    <ligand>
        <name>Mn(2+)</name>
        <dbReference type="ChEBI" id="CHEBI:29035"/>
    </ligand>
</feature>
<evidence type="ECO:0000256" key="7">
    <source>
        <dbReference type="SAM" id="MobiDB-lite"/>
    </source>
</evidence>
<dbReference type="PANTHER" id="PTHR21337:SF0">
    <property type="entry name" value="PHOSPHO-2-DEHYDRO-3-DEOXYHEPTONATE ALDOLASE"/>
    <property type="match status" value="1"/>
</dbReference>
<dbReference type="GO" id="GO:0009423">
    <property type="term" value="P:chorismate biosynthetic process"/>
    <property type="evidence" value="ECO:0007669"/>
    <property type="project" value="UniProtKB-UniPathway"/>
</dbReference>
<dbReference type="AlphaFoldDB" id="A0A2T6ZBX4"/>
<keyword evidence="5" id="KW-0104">Cadmium</keyword>
<dbReference type="SUPFAM" id="SSF51569">
    <property type="entry name" value="Aldolase"/>
    <property type="match status" value="1"/>
</dbReference>
<dbReference type="GO" id="GO:0008652">
    <property type="term" value="P:amino acid biosynthetic process"/>
    <property type="evidence" value="ECO:0007669"/>
    <property type="project" value="UniProtKB-KW"/>
</dbReference>
<keyword evidence="5" id="KW-0170">Cobalt</keyword>
<feature type="compositionally biased region" description="Polar residues" evidence="7">
    <location>
        <begin position="25"/>
        <end position="35"/>
    </location>
</feature>
<sequence length="460" mass="50788">MTTGEVQKTFDNGSSAGRIGGGNAWSPSSWQSKPMKQSVGYGDEEAVAKALKKLESLPPLVTATEVSKLRASLKEVALGKAFMLQGGDCAELFEYCTEEKISAKVKLLLQMSMDPLIIYLFSCSRSCVDCFRPRSSMTEIIDGKKIPSFRGDIINGFDISQRTPDPARLVSAYYHSATTLNFLRGQLSSGFADLHHPFEWTLSHVQNSETKEKYQAIVNSITDAIRFMHTIGADTSSSLGTVDLYTSHEGLLLEYEQGLTRLLRDPMDGNKAKWYATSAHFIWIGDRTRQLDCAHIEYFRGIENPIGIKVGPTMVAEDLAELLHIVNPNKEVGKVTLITRYGADKVNELLPGHIDAVAKSGHTVVCNTRSSPTGVKTRQFDNIMTELSSTHHIHQRSGTHLGGVHLELTADAVTECVGGSENLTDDDLLLNYTTYCDPRLNNKQALEAAFMIAAWYREKS</sequence>
<feature type="binding site" evidence="5">
    <location>
        <position position="407"/>
    </location>
    <ligand>
        <name>Mn(2+)</name>
        <dbReference type="ChEBI" id="CHEBI:29035"/>
    </ligand>
</feature>
<comment type="catalytic activity">
    <reaction evidence="4 6">
        <text>D-erythrose 4-phosphate + phosphoenolpyruvate + H2O = 7-phospho-2-dehydro-3-deoxy-D-arabino-heptonate + phosphate</text>
        <dbReference type="Rhea" id="RHEA:14717"/>
        <dbReference type="ChEBI" id="CHEBI:15377"/>
        <dbReference type="ChEBI" id="CHEBI:16897"/>
        <dbReference type="ChEBI" id="CHEBI:43474"/>
        <dbReference type="ChEBI" id="CHEBI:58394"/>
        <dbReference type="ChEBI" id="CHEBI:58702"/>
        <dbReference type="EC" id="2.5.1.54"/>
    </reaction>
</comment>
<dbReference type="EMBL" id="NESQ01000437">
    <property type="protein sequence ID" value="PUU72969.1"/>
    <property type="molecule type" value="Genomic_DNA"/>
</dbReference>
<dbReference type="OrthoDB" id="2338at2759"/>
<proteinExistence type="inferred from homology"/>
<reference evidence="8 9" key="1">
    <citation type="submission" date="2017-04" db="EMBL/GenBank/DDBJ databases">
        <title>Draft genome sequence of Tuber borchii Vittad., a whitish edible truffle.</title>
        <authorList>
            <consortium name="DOE Joint Genome Institute"/>
            <person name="Murat C."/>
            <person name="Kuo A."/>
            <person name="Barry K.W."/>
            <person name="Clum A."/>
            <person name="Dockter R.B."/>
            <person name="Fauchery L."/>
            <person name="Iotti M."/>
            <person name="Kohler A."/>
            <person name="Labutti K."/>
            <person name="Lindquist E.A."/>
            <person name="Lipzen A."/>
            <person name="Ohm R.A."/>
            <person name="Wang M."/>
            <person name="Grigoriev I.V."/>
            <person name="Zambonelli A."/>
            <person name="Martin F.M."/>
        </authorList>
    </citation>
    <scope>NUCLEOTIDE SEQUENCE [LARGE SCALE GENOMIC DNA]</scope>
    <source>
        <strain evidence="8 9">Tbo3840</strain>
    </source>
</reference>
<dbReference type="GO" id="GO:0009073">
    <property type="term" value="P:aromatic amino acid family biosynthetic process"/>
    <property type="evidence" value="ECO:0007669"/>
    <property type="project" value="UniProtKB-KW"/>
</dbReference>
<feature type="binding site" evidence="5">
    <location>
        <position position="125"/>
    </location>
    <ligand>
        <name>phosphoenolpyruvate</name>
        <dbReference type="ChEBI" id="CHEBI:58702"/>
    </ligand>
</feature>
<evidence type="ECO:0000256" key="3">
    <source>
        <dbReference type="ARBA" id="ARBA00022679"/>
    </source>
</evidence>
<evidence type="ECO:0000256" key="2">
    <source>
        <dbReference type="ARBA" id="ARBA00008911"/>
    </source>
</evidence>
<dbReference type="UniPathway" id="UPA00053">
    <property type="reaction ID" value="UER00084"/>
</dbReference>
<feature type="binding site" evidence="5">
    <location>
        <position position="340"/>
    </location>
    <ligand>
        <name>phosphoenolpyruvate</name>
        <dbReference type="ChEBI" id="CHEBI:58702"/>
    </ligand>
</feature>
<evidence type="ECO:0000256" key="4">
    <source>
        <dbReference type="ARBA" id="ARBA00047508"/>
    </source>
</evidence>
<comment type="cofactor">
    <cofactor evidence="5">
        <name>Mn(2+)</name>
        <dbReference type="ChEBI" id="CHEBI:29035"/>
    </cofactor>
    <cofactor evidence="5">
        <name>Co(2+)</name>
        <dbReference type="ChEBI" id="CHEBI:48828"/>
    </cofactor>
    <cofactor evidence="5">
        <name>Cd(2+)</name>
        <dbReference type="ChEBI" id="CHEBI:48775"/>
    </cofactor>
    <text evidence="5">Binds 1 divalent cation per subunit. The enzyme is active with manganese, cobalt or cadmium ions.</text>
</comment>
<evidence type="ECO:0000256" key="6">
    <source>
        <dbReference type="RuleBase" id="RU363071"/>
    </source>
</evidence>
<evidence type="ECO:0000313" key="8">
    <source>
        <dbReference type="EMBL" id="PUU72969.1"/>
    </source>
</evidence>
<keyword evidence="6" id="KW-0057">Aromatic amino acid biosynthesis</keyword>
<feature type="region of interest" description="Disordered" evidence="7">
    <location>
        <begin position="1"/>
        <end position="36"/>
    </location>
</feature>
<dbReference type="Gene3D" id="3.20.20.70">
    <property type="entry name" value="Aldolase class I"/>
    <property type="match status" value="1"/>
</dbReference>
<dbReference type="InterPro" id="IPR013785">
    <property type="entry name" value="Aldolase_TIM"/>
</dbReference>
<feature type="compositionally biased region" description="Polar residues" evidence="7">
    <location>
        <begin position="1"/>
        <end position="15"/>
    </location>
</feature>
<comment type="pathway">
    <text evidence="1 6">Metabolic intermediate biosynthesis; chorismate biosynthesis; chorismate from D-erythrose 4-phosphate and phosphoenolpyruvate: step 1/7.</text>
</comment>
<dbReference type="STRING" id="42251.A0A2T6ZBX4"/>
<evidence type="ECO:0000256" key="1">
    <source>
        <dbReference type="ARBA" id="ARBA00004688"/>
    </source>
</evidence>
<accession>A0A2T6ZBX4</accession>
<name>A0A2T6ZBX4_TUBBO</name>
<keyword evidence="9" id="KW-1185">Reference proteome</keyword>
<evidence type="ECO:0000313" key="9">
    <source>
        <dbReference type="Proteomes" id="UP000244722"/>
    </source>
</evidence>
<dbReference type="PANTHER" id="PTHR21337">
    <property type="entry name" value="PHOSPHO-2-DEHYDRO-3-DEOXYHEPTONATE ALDOLASE 1, 2"/>
    <property type="match status" value="1"/>
</dbReference>
<dbReference type="InterPro" id="IPR002480">
    <property type="entry name" value="DAHP_synth_2"/>
</dbReference>
<dbReference type="Pfam" id="PF01474">
    <property type="entry name" value="DAHP_synth_2"/>
    <property type="match status" value="1"/>
</dbReference>
<dbReference type="EC" id="2.5.1.54" evidence="6"/>
<protein>
    <recommendedName>
        <fullName evidence="6">Phospho-2-dehydro-3-deoxyheptonate aldolase</fullName>
        <ecNumber evidence="6">2.5.1.54</ecNumber>
    </recommendedName>
</protein>
<comment type="caution">
    <text evidence="8">The sequence shown here is derived from an EMBL/GenBank/DDBJ whole genome shotgun (WGS) entry which is preliminary data.</text>
</comment>
<gene>
    <name evidence="8" type="ORF">B9Z19DRAFT_1096165</name>
</gene>
<dbReference type="GO" id="GO:0003849">
    <property type="term" value="F:3-deoxy-7-phosphoheptulonate synthase activity"/>
    <property type="evidence" value="ECO:0007669"/>
    <property type="project" value="UniProtKB-EC"/>
</dbReference>